<evidence type="ECO:0000256" key="3">
    <source>
        <dbReference type="ARBA" id="ARBA00008784"/>
    </source>
</evidence>
<keyword evidence="8" id="KW-0677">Repeat</keyword>
<dbReference type="InterPro" id="IPR017624">
    <property type="entry name" value="Catechol_2-3_dOase"/>
</dbReference>
<dbReference type="InterPro" id="IPR054560">
    <property type="entry name" value="XylE-like_N"/>
</dbReference>
<dbReference type="AlphaFoldDB" id="A0A7X0LV47"/>
<evidence type="ECO:0000256" key="14">
    <source>
        <dbReference type="ARBA" id="ARBA00031146"/>
    </source>
</evidence>
<evidence type="ECO:0000256" key="11">
    <source>
        <dbReference type="ARBA" id="ARBA00023002"/>
    </source>
</evidence>
<dbReference type="Pfam" id="PF22247">
    <property type="entry name" value="Diox-like_N"/>
    <property type="match status" value="1"/>
</dbReference>
<evidence type="ECO:0000256" key="7">
    <source>
        <dbReference type="ARBA" id="ARBA00022723"/>
    </source>
</evidence>
<feature type="domain" description="VOC" evidence="16">
    <location>
        <begin position="146"/>
        <end position="265"/>
    </location>
</feature>
<evidence type="ECO:0000256" key="1">
    <source>
        <dbReference type="ARBA" id="ARBA00000163"/>
    </source>
</evidence>
<evidence type="ECO:0000256" key="15">
    <source>
        <dbReference type="RuleBase" id="RU000683"/>
    </source>
</evidence>
<reference evidence="17 18" key="1">
    <citation type="submission" date="2020-08" db="EMBL/GenBank/DDBJ databases">
        <title>Genomic Encyclopedia of Type Strains, Phase IV (KMG-IV): sequencing the most valuable type-strain genomes for metagenomic binning, comparative biology and taxonomic classification.</title>
        <authorList>
            <person name="Goeker M."/>
        </authorList>
    </citation>
    <scope>NUCLEOTIDE SEQUENCE [LARGE SCALE GENOMIC DNA]</scope>
    <source>
        <strain evidence="17 18">DSM 5391</strain>
    </source>
</reference>
<keyword evidence="11 15" id="KW-0560">Oxidoreductase</keyword>
<dbReference type="InterPro" id="IPR029068">
    <property type="entry name" value="Glyas_Bleomycin-R_OHBP_Dase"/>
</dbReference>
<dbReference type="EMBL" id="JACHGK010000001">
    <property type="protein sequence ID" value="MBB6443924.1"/>
    <property type="molecule type" value="Genomic_DNA"/>
</dbReference>
<dbReference type="NCBIfam" id="TIGR03211">
    <property type="entry name" value="catechol_2_3"/>
    <property type="match status" value="1"/>
</dbReference>
<evidence type="ECO:0000313" key="17">
    <source>
        <dbReference type="EMBL" id="MBB6443924.1"/>
    </source>
</evidence>
<gene>
    <name evidence="17" type="ORF">HNR53_000512</name>
</gene>
<evidence type="ECO:0000256" key="9">
    <source>
        <dbReference type="ARBA" id="ARBA00022797"/>
    </source>
</evidence>
<comment type="caution">
    <text evidence="17">The sequence shown here is derived from an EMBL/GenBank/DDBJ whole genome shotgun (WGS) entry which is preliminary data.</text>
</comment>
<dbReference type="Gene3D" id="3.10.180.10">
    <property type="entry name" value="2,3-Dihydroxybiphenyl 1,2-Dioxygenase, domain 1"/>
    <property type="match status" value="2"/>
</dbReference>
<sequence length="303" mass="33911">MGILRTGRVQIRMTNWEESINYYKNVLGLIETAREDDLVYLKAWDEHDHHSVILQKADTAGLEHLAFKVESPEDLDTYEKKLNEYGVATTRIPAGTRIAEGEAVRFQLPTEQYVELYAEIEQVGNGLPIVNPAPWPDGLVGIAPTRLDHLLIAGEDVAGTTKLLQEVFGFSMAEKVVLEDGESYLATWLFVTNTPHDIAVIKGPNGKLHHVGFFLEEWNDVRRAADIIGKNNVSLDKGPVRHGITRGTTIYFFDPSGNRNEVYCGGYIAMKDHPTITWTIDKVGEGISYFDKDAGERFTSVFS</sequence>
<comment type="cofactor">
    <cofactor evidence="2 15">
        <name>Fe(2+)</name>
        <dbReference type="ChEBI" id="CHEBI:29033"/>
    </cofactor>
</comment>
<feature type="domain" description="VOC" evidence="16">
    <location>
        <begin position="5"/>
        <end position="119"/>
    </location>
</feature>
<dbReference type="InterPro" id="IPR004360">
    <property type="entry name" value="Glyas_Fos-R_dOase_dom"/>
</dbReference>
<keyword evidence="7" id="KW-0479">Metal-binding</keyword>
<evidence type="ECO:0000256" key="10">
    <source>
        <dbReference type="ARBA" id="ARBA00022964"/>
    </source>
</evidence>
<comment type="subunit">
    <text evidence="4">Homotetramer.</text>
</comment>
<evidence type="ECO:0000259" key="16">
    <source>
        <dbReference type="PROSITE" id="PS51819"/>
    </source>
</evidence>
<comment type="similarity">
    <text evidence="3 15">Belongs to the extradiol ring-cleavage dioxygenase family.</text>
</comment>
<evidence type="ECO:0000313" key="18">
    <source>
        <dbReference type="Proteomes" id="UP000531594"/>
    </source>
</evidence>
<dbReference type="SUPFAM" id="SSF54593">
    <property type="entry name" value="Glyoxalase/Bleomycin resistance protein/Dihydroxybiphenyl dioxygenase"/>
    <property type="match status" value="1"/>
</dbReference>
<dbReference type="InterPro" id="IPR037523">
    <property type="entry name" value="VOC_core"/>
</dbReference>
<dbReference type="RefSeq" id="WP_184522447.1">
    <property type="nucleotide sequence ID" value="NZ_JACHGK010000001.1"/>
</dbReference>
<proteinExistence type="inferred from homology"/>
<name>A0A7X0LV47_9BACI</name>
<dbReference type="Proteomes" id="UP000531594">
    <property type="component" value="Unassembled WGS sequence"/>
</dbReference>
<evidence type="ECO:0000256" key="2">
    <source>
        <dbReference type="ARBA" id="ARBA00001954"/>
    </source>
</evidence>
<keyword evidence="10 15" id="KW-0223">Dioxygenase</keyword>
<keyword evidence="9 15" id="KW-0058">Aromatic hydrocarbons catabolism</keyword>
<dbReference type="PROSITE" id="PS51819">
    <property type="entry name" value="VOC"/>
    <property type="match status" value="2"/>
</dbReference>
<dbReference type="EC" id="1.13.11.2" evidence="5"/>
<evidence type="ECO:0000256" key="4">
    <source>
        <dbReference type="ARBA" id="ARBA00011881"/>
    </source>
</evidence>
<evidence type="ECO:0000256" key="13">
    <source>
        <dbReference type="ARBA" id="ARBA00030369"/>
    </source>
</evidence>
<evidence type="ECO:0000256" key="6">
    <source>
        <dbReference type="ARBA" id="ARBA00022190"/>
    </source>
</evidence>
<dbReference type="Pfam" id="PF00903">
    <property type="entry name" value="Glyoxalase"/>
    <property type="match status" value="1"/>
</dbReference>
<organism evidence="17 18">
    <name type="scientific">Bacillus benzoevorans</name>
    <dbReference type="NCBI Taxonomy" id="1456"/>
    <lineage>
        <taxon>Bacteria</taxon>
        <taxon>Bacillati</taxon>
        <taxon>Bacillota</taxon>
        <taxon>Bacilli</taxon>
        <taxon>Bacillales</taxon>
        <taxon>Bacillaceae</taxon>
        <taxon>Bacillus</taxon>
    </lineage>
</organism>
<comment type="catalytic activity">
    <reaction evidence="1">
        <text>catechol + O2 = (2Z,4E)-2-hydroxy-6-oxohexa-2,4-dienoate + H(+)</text>
        <dbReference type="Rhea" id="RHEA:17337"/>
        <dbReference type="ChEBI" id="CHEBI:15378"/>
        <dbReference type="ChEBI" id="CHEBI:15379"/>
        <dbReference type="ChEBI" id="CHEBI:18135"/>
        <dbReference type="ChEBI" id="CHEBI:71198"/>
        <dbReference type="EC" id="1.13.11.2"/>
    </reaction>
</comment>
<evidence type="ECO:0000256" key="5">
    <source>
        <dbReference type="ARBA" id="ARBA00013117"/>
    </source>
</evidence>
<dbReference type="PROSITE" id="PS00082">
    <property type="entry name" value="EXTRADIOL_DIOXYGENAS"/>
    <property type="match status" value="1"/>
</dbReference>
<protein>
    <recommendedName>
        <fullName evidence="6">Metapyrocatechase</fullName>
        <ecNumber evidence="5">1.13.11.2</ecNumber>
    </recommendedName>
    <alternativeName>
        <fullName evidence="14">CatO2ase</fullName>
    </alternativeName>
    <alternativeName>
        <fullName evidence="13">Catechol 2,3-dioxygenase</fullName>
    </alternativeName>
</protein>
<dbReference type="InterPro" id="IPR000486">
    <property type="entry name" value="Xdiol_ring_cleave_dOase_1/2"/>
</dbReference>
<dbReference type="GO" id="GO:0008198">
    <property type="term" value="F:ferrous iron binding"/>
    <property type="evidence" value="ECO:0007669"/>
    <property type="project" value="InterPro"/>
</dbReference>
<keyword evidence="12 15" id="KW-0408">Iron</keyword>
<dbReference type="GO" id="GO:0018577">
    <property type="term" value="F:catechol 2,3-dioxygenase activity"/>
    <property type="evidence" value="ECO:0007669"/>
    <property type="project" value="UniProtKB-EC"/>
</dbReference>
<dbReference type="PANTHER" id="PTHR21366">
    <property type="entry name" value="GLYOXALASE FAMILY PROTEIN"/>
    <property type="match status" value="1"/>
</dbReference>
<accession>A0A7X0LV47</accession>
<evidence type="ECO:0000256" key="8">
    <source>
        <dbReference type="ARBA" id="ARBA00022737"/>
    </source>
</evidence>
<evidence type="ECO:0000256" key="12">
    <source>
        <dbReference type="ARBA" id="ARBA00023004"/>
    </source>
</evidence>
<keyword evidence="18" id="KW-1185">Reference proteome</keyword>
<dbReference type="InterPro" id="IPR050383">
    <property type="entry name" value="GlyoxalaseI/FosfomycinResist"/>
</dbReference>